<dbReference type="eggNOG" id="COG1835">
    <property type="taxonomic scope" value="Bacteria"/>
</dbReference>
<keyword evidence="3" id="KW-1185">Reference proteome</keyword>
<sequence length="212" mass="24780">MDNSPTKAPFLFTFWFIRDLIVIVILSPLVYLLVKYLKIYGILLLCIIWFFKFYSIVGLNSACLFFFSFGAYFSINNLNFLKVFNRFYYPTAILYSILAMLDLITKNTLIHNAGILVGLILLFNIVAFGIKNNKLHISVFLSSASFFLFAFHEPWLDFLRRFLFVYIKPASELEFLFIYFIPTLFIIALSLLVYFLLKKIIPRFTNIITGGR</sequence>
<reference evidence="2 3" key="1">
    <citation type="submission" date="2011-04" db="EMBL/GenBank/DDBJ databases">
        <title>The Genome Sequence of Dysgonomonas gadei ATCC BAA-286.</title>
        <authorList>
            <consortium name="The Broad Institute Genome Sequencing Platform"/>
            <person name="Earl A."/>
            <person name="Ward D."/>
            <person name="Feldgarden M."/>
            <person name="Gevers D."/>
            <person name="Pudlo N."/>
            <person name="Martens E."/>
            <person name="Allen-Vercoe E."/>
            <person name="Young S.K."/>
            <person name="Zeng Q."/>
            <person name="Gargeya S."/>
            <person name="Fitzgerald M."/>
            <person name="Haas B."/>
            <person name="Abouelleil A."/>
            <person name="Alvarado L."/>
            <person name="Arachchi H.M."/>
            <person name="Berlin A."/>
            <person name="Brown A."/>
            <person name="Chapman S.B."/>
            <person name="Chen Z."/>
            <person name="Dunbar C."/>
            <person name="Freedman E."/>
            <person name="Gearin G."/>
            <person name="Gellesch M."/>
            <person name="Goldberg J."/>
            <person name="Griggs A."/>
            <person name="Gujja S."/>
            <person name="Heiman D."/>
            <person name="Howarth C."/>
            <person name="Larson L."/>
            <person name="Lui A."/>
            <person name="MacDonald P.J.P."/>
            <person name="Mehta T."/>
            <person name="Montmayeur A."/>
            <person name="Murphy C."/>
            <person name="Neiman D."/>
            <person name="Pearson M."/>
            <person name="Priest M."/>
            <person name="Roberts A."/>
            <person name="Saif S."/>
            <person name="Shea T."/>
            <person name="Shenoy N."/>
            <person name="Sisk P."/>
            <person name="Stolte C."/>
            <person name="Sykes S."/>
            <person name="Yandava C."/>
            <person name="Wortman J."/>
            <person name="Nusbaum C."/>
            <person name="Birren B."/>
        </authorList>
    </citation>
    <scope>NUCLEOTIDE SEQUENCE [LARGE SCALE GENOMIC DNA]</scope>
    <source>
        <strain evidence="2 3">ATCC BAA-286</strain>
    </source>
</reference>
<dbReference type="STRING" id="742766.HMPREF9455_01195"/>
<evidence type="ECO:0000313" key="3">
    <source>
        <dbReference type="Proteomes" id="UP000004913"/>
    </source>
</evidence>
<comment type="caution">
    <text evidence="2">The sequence shown here is derived from an EMBL/GenBank/DDBJ whole genome shotgun (WGS) entry which is preliminary data.</text>
</comment>
<feature type="transmembrane region" description="Helical" evidence="1">
    <location>
        <begin position="87"/>
        <end position="104"/>
    </location>
</feature>
<feature type="transmembrane region" description="Helical" evidence="1">
    <location>
        <begin position="12"/>
        <end position="33"/>
    </location>
</feature>
<dbReference type="HOGENOM" id="CLU_054154_2_0_10"/>
<accession>F5IUP5</accession>
<proteinExistence type="predicted"/>
<name>F5IUP5_9BACT</name>
<gene>
    <name evidence="2" type="ORF">HMPREF9455_01195</name>
</gene>
<protein>
    <recommendedName>
        <fullName evidence="4">Acyltransferase 3 domain-containing protein</fullName>
    </recommendedName>
</protein>
<evidence type="ECO:0000256" key="1">
    <source>
        <dbReference type="SAM" id="Phobius"/>
    </source>
</evidence>
<keyword evidence="1" id="KW-0472">Membrane</keyword>
<dbReference type="AlphaFoldDB" id="F5IUP5"/>
<feature type="transmembrane region" description="Helical" evidence="1">
    <location>
        <begin position="137"/>
        <end position="156"/>
    </location>
</feature>
<dbReference type="Proteomes" id="UP000004913">
    <property type="component" value="Unassembled WGS sequence"/>
</dbReference>
<dbReference type="EMBL" id="ADLV01000015">
    <property type="protein sequence ID" value="EGK02945.1"/>
    <property type="molecule type" value="Genomic_DNA"/>
</dbReference>
<feature type="transmembrane region" description="Helical" evidence="1">
    <location>
        <begin position="176"/>
        <end position="197"/>
    </location>
</feature>
<keyword evidence="1" id="KW-0812">Transmembrane</keyword>
<keyword evidence="1" id="KW-1133">Transmembrane helix</keyword>
<evidence type="ECO:0008006" key="4">
    <source>
        <dbReference type="Google" id="ProtNLM"/>
    </source>
</evidence>
<evidence type="ECO:0000313" key="2">
    <source>
        <dbReference type="EMBL" id="EGK02945.1"/>
    </source>
</evidence>
<feature type="transmembrane region" description="Helical" evidence="1">
    <location>
        <begin position="110"/>
        <end position="130"/>
    </location>
</feature>
<feature type="transmembrane region" description="Helical" evidence="1">
    <location>
        <begin position="39"/>
        <end position="67"/>
    </location>
</feature>
<organism evidence="2 3">
    <name type="scientific">Dysgonomonas gadei ATCC BAA-286</name>
    <dbReference type="NCBI Taxonomy" id="742766"/>
    <lineage>
        <taxon>Bacteria</taxon>
        <taxon>Pseudomonadati</taxon>
        <taxon>Bacteroidota</taxon>
        <taxon>Bacteroidia</taxon>
        <taxon>Bacteroidales</taxon>
        <taxon>Dysgonomonadaceae</taxon>
        <taxon>Dysgonomonas</taxon>
    </lineage>
</organism>